<dbReference type="EMBL" id="ML978069">
    <property type="protein sequence ID" value="KAF2016435.1"/>
    <property type="molecule type" value="Genomic_DNA"/>
</dbReference>
<keyword evidence="2" id="KW-0472">Membrane</keyword>
<proteinExistence type="predicted"/>
<reference evidence="3" key="1">
    <citation type="journal article" date="2020" name="Stud. Mycol.">
        <title>101 Dothideomycetes genomes: a test case for predicting lifestyles and emergence of pathogens.</title>
        <authorList>
            <person name="Haridas S."/>
            <person name="Albert R."/>
            <person name="Binder M."/>
            <person name="Bloem J."/>
            <person name="Labutti K."/>
            <person name="Salamov A."/>
            <person name="Andreopoulos B."/>
            <person name="Baker S."/>
            <person name="Barry K."/>
            <person name="Bills G."/>
            <person name="Bluhm B."/>
            <person name="Cannon C."/>
            <person name="Castanera R."/>
            <person name="Culley D."/>
            <person name="Daum C."/>
            <person name="Ezra D."/>
            <person name="Gonzalez J."/>
            <person name="Henrissat B."/>
            <person name="Kuo A."/>
            <person name="Liang C."/>
            <person name="Lipzen A."/>
            <person name="Lutzoni F."/>
            <person name="Magnuson J."/>
            <person name="Mondo S."/>
            <person name="Nolan M."/>
            <person name="Ohm R."/>
            <person name="Pangilinan J."/>
            <person name="Park H.-J."/>
            <person name="Ramirez L."/>
            <person name="Alfaro M."/>
            <person name="Sun H."/>
            <person name="Tritt A."/>
            <person name="Yoshinaga Y."/>
            <person name="Zwiers L.-H."/>
            <person name="Turgeon B."/>
            <person name="Goodwin S."/>
            <person name="Spatafora J."/>
            <person name="Crous P."/>
            <person name="Grigoriev I."/>
        </authorList>
    </citation>
    <scope>NUCLEOTIDE SEQUENCE</scope>
    <source>
        <strain evidence="3">CBS 175.79</strain>
    </source>
</reference>
<feature type="region of interest" description="Disordered" evidence="1">
    <location>
        <begin position="288"/>
        <end position="451"/>
    </location>
</feature>
<dbReference type="GeneID" id="54279224"/>
<feature type="transmembrane region" description="Helical" evidence="2">
    <location>
        <begin position="46"/>
        <end position="68"/>
    </location>
</feature>
<feature type="compositionally biased region" description="Pro residues" evidence="1">
    <location>
        <begin position="320"/>
        <end position="336"/>
    </location>
</feature>
<organism evidence="3 4">
    <name type="scientific">Aaosphaeria arxii CBS 175.79</name>
    <dbReference type="NCBI Taxonomy" id="1450172"/>
    <lineage>
        <taxon>Eukaryota</taxon>
        <taxon>Fungi</taxon>
        <taxon>Dikarya</taxon>
        <taxon>Ascomycota</taxon>
        <taxon>Pezizomycotina</taxon>
        <taxon>Dothideomycetes</taxon>
        <taxon>Pleosporomycetidae</taxon>
        <taxon>Pleosporales</taxon>
        <taxon>Pleosporales incertae sedis</taxon>
        <taxon>Aaosphaeria</taxon>
    </lineage>
</organism>
<dbReference type="RefSeq" id="XP_033384774.1">
    <property type="nucleotide sequence ID" value="XM_033521827.1"/>
</dbReference>
<evidence type="ECO:0000313" key="4">
    <source>
        <dbReference type="Proteomes" id="UP000799778"/>
    </source>
</evidence>
<dbReference type="AlphaFoldDB" id="A0A6A5XSY6"/>
<dbReference type="OrthoDB" id="5431149at2759"/>
<feature type="region of interest" description="Disordered" evidence="1">
    <location>
        <begin position="227"/>
        <end position="249"/>
    </location>
</feature>
<feature type="compositionally biased region" description="Low complexity" evidence="1">
    <location>
        <begin position="409"/>
        <end position="422"/>
    </location>
</feature>
<keyword evidence="2" id="KW-1133">Transmembrane helix</keyword>
<dbReference type="Proteomes" id="UP000799778">
    <property type="component" value="Unassembled WGS sequence"/>
</dbReference>
<evidence type="ECO:0000256" key="1">
    <source>
        <dbReference type="SAM" id="MobiDB-lite"/>
    </source>
</evidence>
<feature type="compositionally biased region" description="Low complexity" evidence="1">
    <location>
        <begin position="383"/>
        <end position="401"/>
    </location>
</feature>
<feature type="compositionally biased region" description="Polar residues" evidence="1">
    <location>
        <begin position="361"/>
        <end position="373"/>
    </location>
</feature>
<protein>
    <submittedName>
        <fullName evidence="3">Uncharacterized protein</fullName>
    </submittedName>
</protein>
<accession>A0A6A5XSY6</accession>
<evidence type="ECO:0000313" key="3">
    <source>
        <dbReference type="EMBL" id="KAF2016435.1"/>
    </source>
</evidence>
<keyword evidence="2" id="KW-0812">Transmembrane</keyword>
<feature type="compositionally biased region" description="Polar residues" evidence="1">
    <location>
        <begin position="228"/>
        <end position="249"/>
    </location>
</feature>
<sequence length="451" mass="48730">MFSPHRIYVSFFGAAAWSFVAADTVFVLHDAVTLSKSGLSFSGLPIAASALNITALCSITVFAVQYVWKKGGFVGLSTILRRTLAGSCFFLCLLAMSISLASMTLIKTKKEEVDNVTSKHSIPSWTGLFPAHITIWALACVSQAVFFSSPLWTSSQPEPIRTIVQSGPRDSVMSEMRDSHPTTNLFMLEATQPSSPLATLPSPTFSTRSSQSLRSFRDSLHQVVRPVTSRSKLIRPSSQRENGSLYSDGHSISNISQSDGFDTWDTSSIDPQTRDAFVQCVAPSRGTALETIPGSRPASPAHALDGPFLLTSHEDDDGPLSPPPKLIPDLARPPSPAVSEAHIHPLFRSESPTPPPAATPGTQIMASPLSTQMIACPPRPYSRMRSNSSRAASPGPRASTRSLRDRAVSPQSSQRSLSPPSREMTPPIPEFVLNCTPRTSTSGWSERRRVS</sequence>
<keyword evidence="4" id="KW-1185">Reference proteome</keyword>
<evidence type="ECO:0000256" key="2">
    <source>
        <dbReference type="SAM" id="Phobius"/>
    </source>
</evidence>
<name>A0A6A5XSY6_9PLEO</name>
<feature type="transmembrane region" description="Helical" evidence="2">
    <location>
        <begin position="88"/>
        <end position="106"/>
    </location>
</feature>
<gene>
    <name evidence="3" type="ORF">BU24DRAFT_201643</name>
</gene>